<organism evidence="1 2">
    <name type="scientific">Candidatus Protochlamydia naegleriophila</name>
    <dbReference type="NCBI Taxonomy" id="389348"/>
    <lineage>
        <taxon>Bacteria</taxon>
        <taxon>Pseudomonadati</taxon>
        <taxon>Chlamydiota</taxon>
        <taxon>Chlamydiia</taxon>
        <taxon>Parachlamydiales</taxon>
        <taxon>Parachlamydiaceae</taxon>
        <taxon>Candidatus Protochlamydia</taxon>
    </lineage>
</organism>
<protein>
    <submittedName>
        <fullName evidence="1">Uncharacterized protein</fullName>
    </submittedName>
</protein>
<reference evidence="2" key="1">
    <citation type="submission" date="2015-09" db="EMBL/GenBank/DDBJ databases">
        <authorList>
            <person name="Bertelli C."/>
        </authorList>
    </citation>
    <scope>NUCLEOTIDE SEQUENCE [LARGE SCALE GENOMIC DNA]</scope>
    <source>
        <strain evidence="2">KNic</strain>
    </source>
</reference>
<dbReference type="PATRIC" id="fig|389348.3.peg.1438"/>
<dbReference type="KEGG" id="pnl:PNK_1285"/>
<dbReference type="InParanoid" id="A0A0U5JGK9"/>
<keyword evidence="2" id="KW-1185">Reference proteome</keyword>
<evidence type="ECO:0000313" key="1">
    <source>
        <dbReference type="EMBL" id="CUI16902.1"/>
    </source>
</evidence>
<name>A0A0U5JGK9_9BACT</name>
<evidence type="ECO:0000313" key="2">
    <source>
        <dbReference type="Proteomes" id="UP000069902"/>
    </source>
</evidence>
<dbReference type="RefSeq" id="WP_059061042.1">
    <property type="nucleotide sequence ID" value="NZ_LN879502.1"/>
</dbReference>
<proteinExistence type="predicted"/>
<dbReference type="EMBL" id="LN879502">
    <property type="protein sequence ID" value="CUI16902.1"/>
    <property type="molecule type" value="Genomic_DNA"/>
</dbReference>
<sequence length="408" mass="46864">MKVQSTLNPSMELETSQSFTVGEKKKIQKVPKRRLLKPNNLILIPSFSREESSVSPNAQISPLSNHYFVIFSPKSPSKLKSFVVIEDKVALTEKLTKLSELIRSLTPVKDLFLNTFGEIAAQDRNLLFSKLLKIFKDRKDHAKIAFIFDCLKTKYQELNDYFEFSKEGRAFKPQSLQLLVDYLQTKKIMEPNFHCIVCKDCEDFESELQKIEKAPLNSTFGFIVRCQNSDSKPTAHMTAIYLQRTNQGWKALQLDAAGHASATLPALALKSNLKVRFFQGGEKRQSNYISCAVYALYDLAKLSFEEHVFDNLEKNLNQENHDDNCIQLSAADLTLDLIKVTEHVGRMKSTVRSKLSSSLAPEKELTVFFDSIKKYLIIEDNRQVNDLVRRLHFKYERYIAEKVLEKTL</sequence>
<accession>A0A0U5JGK9</accession>
<gene>
    <name evidence="1" type="ORF">PNK_1285</name>
</gene>
<dbReference type="AlphaFoldDB" id="A0A0U5JGK9"/>
<dbReference type="Proteomes" id="UP000069902">
    <property type="component" value="Chromosome cPNK"/>
</dbReference>